<organism evidence="2 3">
    <name type="scientific">Rhodovulum marinum</name>
    <dbReference type="NCBI Taxonomy" id="320662"/>
    <lineage>
        <taxon>Bacteria</taxon>
        <taxon>Pseudomonadati</taxon>
        <taxon>Pseudomonadota</taxon>
        <taxon>Alphaproteobacteria</taxon>
        <taxon>Rhodobacterales</taxon>
        <taxon>Paracoccaceae</taxon>
        <taxon>Rhodovulum</taxon>
    </lineage>
</organism>
<accession>A0A4R2Q3W6</accession>
<dbReference type="EMBL" id="SLXP01000002">
    <property type="protein sequence ID" value="TCP43109.1"/>
    <property type="molecule type" value="Genomic_DNA"/>
</dbReference>
<gene>
    <name evidence="2" type="ORF">EV662_102302</name>
</gene>
<protein>
    <submittedName>
        <fullName evidence="2">Uncharacterized protein</fullName>
    </submittedName>
</protein>
<name>A0A4R2Q3W6_9RHOB</name>
<evidence type="ECO:0000313" key="3">
    <source>
        <dbReference type="Proteomes" id="UP000294835"/>
    </source>
</evidence>
<keyword evidence="1" id="KW-0732">Signal</keyword>
<dbReference type="RefSeq" id="WP_132460961.1">
    <property type="nucleotide sequence ID" value="NZ_SLXP01000002.1"/>
</dbReference>
<dbReference type="AlphaFoldDB" id="A0A4R2Q3W6"/>
<dbReference type="OrthoDB" id="7872837at2"/>
<evidence type="ECO:0000256" key="1">
    <source>
        <dbReference type="SAM" id="SignalP"/>
    </source>
</evidence>
<sequence length="140" mass="14685">MAASTERILGGALAAALCAPAALAAPSTPATPWQRAELFATCSGRLAAMATRQHADRDPAWSETAEQRAMFDMMLDATLPSAMDHGVPQDAPLRWRSAGWVEMAGLLADISYSDDPGRMTRARDALTARIGACTGLLLGG</sequence>
<reference evidence="2 3" key="1">
    <citation type="submission" date="2019-03" db="EMBL/GenBank/DDBJ databases">
        <title>Genomic Encyclopedia of Type Strains, Phase IV (KMG-IV): sequencing the most valuable type-strain genomes for metagenomic binning, comparative biology and taxonomic classification.</title>
        <authorList>
            <person name="Goeker M."/>
        </authorList>
    </citation>
    <scope>NUCLEOTIDE SEQUENCE [LARGE SCALE GENOMIC DNA]</scope>
    <source>
        <strain evidence="2 3">DSM 18063</strain>
    </source>
</reference>
<feature type="signal peptide" evidence="1">
    <location>
        <begin position="1"/>
        <end position="24"/>
    </location>
</feature>
<keyword evidence="3" id="KW-1185">Reference proteome</keyword>
<proteinExistence type="predicted"/>
<evidence type="ECO:0000313" key="2">
    <source>
        <dbReference type="EMBL" id="TCP43109.1"/>
    </source>
</evidence>
<comment type="caution">
    <text evidence="2">The sequence shown here is derived from an EMBL/GenBank/DDBJ whole genome shotgun (WGS) entry which is preliminary data.</text>
</comment>
<dbReference type="Proteomes" id="UP000294835">
    <property type="component" value="Unassembled WGS sequence"/>
</dbReference>
<feature type="chain" id="PRO_5020958486" evidence="1">
    <location>
        <begin position="25"/>
        <end position="140"/>
    </location>
</feature>